<proteinExistence type="predicted"/>
<name>A0ABN0BMI3_BACFG</name>
<protein>
    <submittedName>
        <fullName evidence="2">Uncharacterized protein</fullName>
    </submittedName>
</protein>
<sequence>MYGLIRMFLRVALLFLGLLIIFNNRRLNRPKELTDSGAISHLGWFSLRSLIYTFSLILALTSNPVIPTIISENMADFINPGMPLPNAVG</sequence>
<dbReference type="EMBL" id="EQ973214">
    <property type="protein sequence ID" value="EFR54166.1"/>
    <property type="molecule type" value="Genomic_DNA"/>
</dbReference>
<keyword evidence="1" id="KW-0812">Transmembrane</keyword>
<dbReference type="Proteomes" id="UP000005101">
    <property type="component" value="Unassembled WGS sequence"/>
</dbReference>
<feature type="transmembrane region" description="Helical" evidence="1">
    <location>
        <begin position="50"/>
        <end position="70"/>
    </location>
</feature>
<keyword evidence="1" id="KW-0472">Membrane</keyword>
<keyword evidence="1" id="KW-1133">Transmembrane helix</keyword>
<organism evidence="2 3">
    <name type="scientific">Bacteroides fragilis 3_1_12</name>
    <dbReference type="NCBI Taxonomy" id="457424"/>
    <lineage>
        <taxon>Bacteria</taxon>
        <taxon>Pseudomonadati</taxon>
        <taxon>Bacteroidota</taxon>
        <taxon>Bacteroidia</taxon>
        <taxon>Bacteroidales</taxon>
        <taxon>Bacteroidaceae</taxon>
        <taxon>Bacteroides</taxon>
    </lineage>
</organism>
<evidence type="ECO:0000313" key="3">
    <source>
        <dbReference type="Proteomes" id="UP000005101"/>
    </source>
</evidence>
<gene>
    <name evidence="2" type="ORF">BFAG_02863</name>
</gene>
<evidence type="ECO:0000256" key="1">
    <source>
        <dbReference type="SAM" id="Phobius"/>
    </source>
</evidence>
<reference evidence="2 3" key="1">
    <citation type="submission" date="2008-12" db="EMBL/GenBank/DDBJ databases">
        <title>Annotation of Bacteroides fragilis strain 3_1_12.</title>
        <authorList>
            <consortium name="The Broad Institute Genome Sequencing Platform"/>
            <person name="Ward D."/>
            <person name="Young S.K."/>
            <person name="Kodira C.D."/>
            <person name="Zeng Q."/>
            <person name="Koehrsen M."/>
            <person name="Alvarado L."/>
            <person name="Berlin A."/>
            <person name="Borenstein D."/>
            <person name="Chen Z."/>
            <person name="Engels R."/>
            <person name="Freedman E."/>
            <person name="Gellesch M."/>
            <person name="Goldberg J."/>
            <person name="Griggs A."/>
            <person name="Gujja S."/>
            <person name="Heiman D."/>
            <person name="Hepburn T."/>
            <person name="Howarth C."/>
            <person name="Jen D."/>
            <person name="Larson L."/>
            <person name="Lewis B."/>
            <person name="Mehta T."/>
            <person name="Park D."/>
            <person name="Pearson M."/>
            <person name="Roberts A."/>
            <person name="Saif S."/>
            <person name="Shea T."/>
            <person name="Shenoy N."/>
            <person name="Sisk P."/>
            <person name="Stolte C."/>
            <person name="Sykes S."/>
            <person name="Walk T."/>
            <person name="White J."/>
            <person name="Yandava C."/>
            <person name="Allen-Vercoe E."/>
            <person name="Strauss J."/>
            <person name="Ambrose C."/>
            <person name="Lander E."/>
            <person name="Nusbaum C."/>
            <person name="Galagan J."/>
            <person name="Birren B."/>
        </authorList>
    </citation>
    <scope>NUCLEOTIDE SEQUENCE [LARGE SCALE GENOMIC DNA]</scope>
    <source>
        <strain evidence="2 3">3_1_12</strain>
    </source>
</reference>
<evidence type="ECO:0000313" key="2">
    <source>
        <dbReference type="EMBL" id="EFR54166.1"/>
    </source>
</evidence>
<accession>A0ABN0BMI3</accession>
<keyword evidence="3" id="KW-1185">Reference proteome</keyword>